<evidence type="ECO:0000313" key="4">
    <source>
        <dbReference type="EMBL" id="MRG89941.1"/>
    </source>
</evidence>
<dbReference type="InterPro" id="IPR023346">
    <property type="entry name" value="Lysozyme-like_dom_sf"/>
</dbReference>
<organism evidence="4 5">
    <name type="scientific">Limosilactobacillus reuteri</name>
    <name type="common">Lactobacillus reuteri</name>
    <dbReference type="NCBI Taxonomy" id="1598"/>
    <lineage>
        <taxon>Bacteria</taxon>
        <taxon>Bacillati</taxon>
        <taxon>Bacillota</taxon>
        <taxon>Bacilli</taxon>
        <taxon>Lactobacillales</taxon>
        <taxon>Lactobacillaceae</taxon>
        <taxon>Limosilactobacillus</taxon>
    </lineage>
</organism>
<accession>A0A7X2G199</accession>
<keyword evidence="1" id="KW-0175">Coiled coil</keyword>
<sequence>MSEVLVNKIVRISGEDRLTSVIARTNQAMESLQQKMAQLGLKFNSSATDTASFRTSLDQVKANASQIDESLNKLNNTIDKLKGDKKVKVEADTSQADSNIHRTQNEINHLPSRHDIKIQGTGTSQVLSGLNELKSKASQTFSSMRRDMQETGTSAHRLRDIIAGTVVGQAVYNGVGSALNTVKNGIVGAVEAGFKYNAEMEKMNATWTTLTGSAGKADKMTQSIVHLSNTLGQSVDVTDELAQQFYHVFDNQPETEKLTKSFLTMGDAIGLSGDRLTQVGMDFTHMLSASTLHLGELNQITDAFPMFGEALLKYERKVQHSSSLTMNELRKQISAGKISAKDAEAVMNELGNKYKKASDNLMGTLPGMLRQIKAQGQGLLGAMVDPLNKAVNPIMKQVSKWVADDHTKKEFSKLGDAANIGVAAVMQAFANAFGNGSITRMLDNMINGLTSAVTKFSNWLARNGTSIVKIFASIGSIAKSVGTGFIDALSDFLHLIPGVHSEGMKGIADAFAEIAKHKTALQIVGRIWATYFVASKIMSTAKAMNELYKNMLAIATLSKIKSPTGTLFGDLGYLNSGRVRKVADKSATSRLARYGNIEKQGVQIAPYLDETGFKGAWSKFTRTLPILGSSAGKQTGEAVSKGLLTRFTGGLTGLESLGKGIAGKLGAGISIGLSAIDLARGLTPSFKGDRWKEVGKGAGGLIGAGVGAFFGGPAGAAVGGTIGNVVGGWLGKAAHKGFNFMRDVFHGRITFSGIEHGFSQTMSKVGKWAQDTWKKIKAWWNQDPTEEGRSKAEKSANRKPTEHEIKSLGGNHYSKADIANIKEMNKAVEAYTKTLRNLKSTIKKNDPTKELNSMNKVLKQSAKYWLALSKPLKQIAKSFQNMKKPLDNISKSMKELTGKKSGLGTFDKDLTKLEKDLQHSKIGQEFTKLSKEIKKSDLVKTLQKLTKEIRDSVKYWKEFAKPVKQTTTEFTKFSKELKPFNGKNNPLDRLEKSIESLTKSLKKNRFGNELAKQMQIANKSMSGRGSVESKFSSMTRTLERDLSRFKSSFNRDWRDVWDGLSSYPSRALSRVVSTVSSRFNSIENRERSFTSKFLSGWRSWNNSVVSEMRSAFDKLPGIARKAMSGIVSRLNSGISAINSVISDFGGDKRLSPIHYAQGTFAHPGGKAIVNDGLQANKTELIWQPSQGWGTVQGQNVVRDLEAGSMVLDADRSQPYLNYGLFPHYANGTLSEAEQDKISQEFIANPVQASKNLVLKLTNWNSSVPAIADLGQAMAVGFSHGIANVLKDLLGIIKEPVHGDWTPVIKSAARLMHVSLSEGQIGKLLRQIQTESGGNEKISQQISDVNSAAGHPAQGLLQFIPSTFNTWAMPGHHNILSGFDQIMAAINALNHGGEGGWGNIGNGHGWASGVHMTHRDYALIGDNAENDEYVINPYNGNAMPLMQDAYQTMMNHHPEWRTPTSSAFNSQVIELIKTAIAKLDNIDMHPHVTVEDVARPVNKYNAKNYSLRS</sequence>
<dbReference type="InterPro" id="IPR013491">
    <property type="entry name" value="Tape_meas_N"/>
</dbReference>
<protein>
    <submittedName>
        <fullName evidence="4">Phage tail protein</fullName>
    </submittedName>
</protein>
<evidence type="ECO:0000256" key="2">
    <source>
        <dbReference type="SAM" id="MobiDB-lite"/>
    </source>
</evidence>
<feature type="domain" description="Tape measure protein N-terminal" evidence="3">
    <location>
        <begin position="193"/>
        <end position="383"/>
    </location>
</feature>
<dbReference type="SUPFAM" id="SSF53955">
    <property type="entry name" value="Lysozyme-like"/>
    <property type="match status" value="1"/>
</dbReference>
<name>A0A7X2G199_LIMRT</name>
<proteinExistence type="predicted"/>
<evidence type="ECO:0000259" key="3">
    <source>
        <dbReference type="Pfam" id="PF20155"/>
    </source>
</evidence>
<feature type="coiled-coil region" evidence="1">
    <location>
        <begin position="15"/>
        <end position="84"/>
    </location>
</feature>
<dbReference type="EMBL" id="WJND01000012">
    <property type="protein sequence ID" value="MRG89941.1"/>
    <property type="molecule type" value="Genomic_DNA"/>
</dbReference>
<reference evidence="4 5" key="1">
    <citation type="submission" date="2019-11" db="EMBL/GenBank/DDBJ databases">
        <title>Draft genome sequence of 12 host-associated Lactobacillus reuteri rodent strains.</title>
        <authorList>
            <person name="Zhang S."/>
            <person name="Ozcam M."/>
            <person name="Van Pijkeren J.P."/>
        </authorList>
    </citation>
    <scope>NUCLEOTIDE SEQUENCE [LARGE SCALE GENOMIC DNA]</scope>
    <source>
        <strain evidence="4 5">N4I</strain>
    </source>
</reference>
<feature type="compositionally biased region" description="Basic and acidic residues" evidence="2">
    <location>
        <begin position="786"/>
        <end position="806"/>
    </location>
</feature>
<comment type="caution">
    <text evidence="4">The sequence shown here is derived from an EMBL/GenBank/DDBJ whole genome shotgun (WGS) entry which is preliminary data.</text>
</comment>
<dbReference type="Pfam" id="PF20155">
    <property type="entry name" value="TMP_3"/>
    <property type="match status" value="1"/>
</dbReference>
<dbReference type="RefSeq" id="WP_153704229.1">
    <property type="nucleotide sequence ID" value="NZ_WJND01000012.1"/>
</dbReference>
<evidence type="ECO:0000313" key="5">
    <source>
        <dbReference type="Proteomes" id="UP000460207"/>
    </source>
</evidence>
<evidence type="ECO:0000256" key="1">
    <source>
        <dbReference type="SAM" id="Coils"/>
    </source>
</evidence>
<dbReference type="Proteomes" id="UP000460207">
    <property type="component" value="Unassembled WGS sequence"/>
</dbReference>
<gene>
    <name evidence="4" type="ORF">GIX76_08090</name>
</gene>
<feature type="region of interest" description="Disordered" evidence="2">
    <location>
        <begin position="784"/>
        <end position="808"/>
    </location>
</feature>
<dbReference type="CDD" id="cd13402">
    <property type="entry name" value="LT_TF-like"/>
    <property type="match status" value="1"/>
</dbReference>